<name>A0ABP1S212_9HEXA</name>
<keyword evidence="3" id="KW-0325">Glycoprotein</keyword>
<comment type="caution">
    <text evidence="6">The sequence shown here is derived from an EMBL/GenBank/DDBJ whole genome shotgun (WGS) entry which is preliminary data.</text>
</comment>
<keyword evidence="7" id="KW-1185">Reference proteome</keyword>
<dbReference type="PANTHER" id="PTHR10157">
    <property type="entry name" value="DOPAMINE BETA HYDROXYLASE RELATED"/>
    <property type="match status" value="1"/>
</dbReference>
<protein>
    <recommendedName>
        <fullName evidence="5">DOMON domain-containing protein</fullName>
    </recommendedName>
</protein>
<evidence type="ECO:0000259" key="5">
    <source>
        <dbReference type="PROSITE" id="PS50836"/>
    </source>
</evidence>
<evidence type="ECO:0000313" key="7">
    <source>
        <dbReference type="Proteomes" id="UP001642540"/>
    </source>
</evidence>
<evidence type="ECO:0000256" key="2">
    <source>
        <dbReference type="ARBA" id="ARBA00023157"/>
    </source>
</evidence>
<dbReference type="Gene3D" id="2.60.120.310">
    <property type="entry name" value="Copper type II, ascorbate-dependent monooxygenase, N-terminal domain"/>
    <property type="match status" value="1"/>
</dbReference>
<dbReference type="InterPro" id="IPR045266">
    <property type="entry name" value="DOH_DOMON"/>
</dbReference>
<evidence type="ECO:0000313" key="6">
    <source>
        <dbReference type="EMBL" id="CAL8141900.1"/>
    </source>
</evidence>
<dbReference type="Proteomes" id="UP001642540">
    <property type="component" value="Unassembled WGS sequence"/>
</dbReference>
<dbReference type="InterPro" id="IPR008977">
    <property type="entry name" value="PHM/PNGase_F_dom_sf"/>
</dbReference>
<keyword evidence="2" id="KW-1015">Disulfide bond</keyword>
<dbReference type="PROSITE" id="PS50836">
    <property type="entry name" value="DOMON"/>
    <property type="match status" value="1"/>
</dbReference>
<organism evidence="6 7">
    <name type="scientific">Orchesella dallaii</name>
    <dbReference type="NCBI Taxonomy" id="48710"/>
    <lineage>
        <taxon>Eukaryota</taxon>
        <taxon>Metazoa</taxon>
        <taxon>Ecdysozoa</taxon>
        <taxon>Arthropoda</taxon>
        <taxon>Hexapoda</taxon>
        <taxon>Collembola</taxon>
        <taxon>Entomobryomorpha</taxon>
        <taxon>Entomobryoidea</taxon>
        <taxon>Orchesellidae</taxon>
        <taxon>Orchesellinae</taxon>
        <taxon>Orchesella</taxon>
    </lineage>
</organism>
<evidence type="ECO:0000256" key="3">
    <source>
        <dbReference type="ARBA" id="ARBA00023180"/>
    </source>
</evidence>
<proteinExistence type="inferred from homology"/>
<dbReference type="InterPro" id="IPR024548">
    <property type="entry name" value="Cu2_monoox_C"/>
</dbReference>
<feature type="domain" description="DOMON" evidence="5">
    <location>
        <begin position="58"/>
        <end position="174"/>
    </location>
</feature>
<dbReference type="Pfam" id="PF01082">
    <property type="entry name" value="Cu2_monooxygen"/>
    <property type="match status" value="1"/>
</dbReference>
<evidence type="ECO:0000256" key="1">
    <source>
        <dbReference type="ARBA" id="ARBA00010676"/>
    </source>
</evidence>
<feature type="compositionally biased region" description="Polar residues" evidence="4">
    <location>
        <begin position="702"/>
        <end position="713"/>
    </location>
</feature>
<dbReference type="InterPro" id="IPR000945">
    <property type="entry name" value="DBH-like"/>
</dbReference>
<feature type="region of interest" description="Disordered" evidence="4">
    <location>
        <begin position="672"/>
        <end position="713"/>
    </location>
</feature>
<dbReference type="Pfam" id="PF03351">
    <property type="entry name" value="DOMON"/>
    <property type="match status" value="1"/>
</dbReference>
<comment type="similarity">
    <text evidence="1">Belongs to the copper type II ascorbate-dependent monooxygenase family.</text>
</comment>
<dbReference type="InterPro" id="IPR000323">
    <property type="entry name" value="Cu2_ascorb_mOase_N"/>
</dbReference>
<dbReference type="InterPro" id="IPR036939">
    <property type="entry name" value="Cu2_ascorb_mOase_N_sf"/>
</dbReference>
<gene>
    <name evidence="6" type="ORF">ODALV1_LOCUS28891</name>
</gene>
<dbReference type="Pfam" id="PF03712">
    <property type="entry name" value="Cu2_monoox_C"/>
    <property type="match status" value="1"/>
</dbReference>
<dbReference type="EMBL" id="CAXLJM020000148">
    <property type="protein sequence ID" value="CAL8141900.1"/>
    <property type="molecule type" value="Genomic_DNA"/>
</dbReference>
<reference evidence="6 7" key="1">
    <citation type="submission" date="2024-08" db="EMBL/GenBank/DDBJ databases">
        <authorList>
            <person name="Cucini C."/>
            <person name="Frati F."/>
        </authorList>
    </citation>
    <scope>NUCLEOTIDE SEQUENCE [LARGE SCALE GENOMIC DNA]</scope>
</reference>
<sequence length="713" mass="79848">MAHNSEIIFPILRNWNSYNIIKISVVILCMNSVLAQAAKQIKLSDNPYYHKEILGVKGNYILEWFVDWESKSVTFNVSAGCKGYVGLGLSKKGTVFGSDFFIGGVDSAGKPYFSDMHGILNETLERDSKQDWKLLNANRTEGKVHLSFSRSFETCDEEDIIINEDLINLIWAYGDTDETTHFQPHLGTFPVYLLDPDLTTKLANQVYREIGPHSSTVGMQRWRAATRQIIPASSSSQICTIIKGPSLGIRHYIVGGGAYLPFDESQKHVRQIILTRCTVPNNVDSKTYFEPFVKKKGEDCYFLDAPLLPKRLCTEMVFVSGYGEKAFYLPENIGIPIGDSPNEYYMLEIHYHNPENLGGLEIKAGLDLMFHPRPKEYNAGILTVSYGRNGLFTIPPRSPAFSIYGHCSSNCTNSIFKAEGLNVFAVMLQMRDLGKGIRLRHFRGNAELPWIQKDDNYNNTFQQIRWLPKEVTILPGDQLTIQCTYDSLSIFNTTTFSGYSSNDEHCLAYLFVNQVVTNAWCSSEYSSHIQLQRFGVQNITWDVVTHERIVTSAIPKSFVGEPLSDITDRSAHARWSPNVRAALQREMLYGQQSSSCPTRKMLIASAKKGSTNNGQPYASSTPPLETPLSISTVSLPSISHEYRPISECQRVAVNNFGYRNILRSSYKSNTKSKSKKVIVSTSTLSPDPPVSTAVSVKRGFESSKSSSVSRAQG</sequence>
<dbReference type="InterPro" id="IPR005018">
    <property type="entry name" value="DOMON_domain"/>
</dbReference>
<dbReference type="InterPro" id="IPR014784">
    <property type="entry name" value="Cu2_ascorb_mOase-like_C"/>
</dbReference>
<dbReference type="SMART" id="SM00664">
    <property type="entry name" value="DoH"/>
    <property type="match status" value="1"/>
</dbReference>
<dbReference type="SUPFAM" id="SSF49742">
    <property type="entry name" value="PHM/PNGase F"/>
    <property type="match status" value="2"/>
</dbReference>
<accession>A0ABP1S212</accession>
<evidence type="ECO:0000256" key="4">
    <source>
        <dbReference type="SAM" id="MobiDB-lite"/>
    </source>
</evidence>
<dbReference type="PANTHER" id="PTHR10157:SF23">
    <property type="entry name" value="MOXD1 HOMOLOG 1"/>
    <property type="match status" value="1"/>
</dbReference>
<dbReference type="Gene3D" id="2.60.120.230">
    <property type="match status" value="1"/>
</dbReference>
<dbReference type="CDD" id="cd09631">
    <property type="entry name" value="DOMON_DOH"/>
    <property type="match status" value="1"/>
</dbReference>